<evidence type="ECO:0000256" key="7">
    <source>
        <dbReference type="ARBA" id="ARBA00022763"/>
    </source>
</evidence>
<evidence type="ECO:0000256" key="6">
    <source>
        <dbReference type="ARBA" id="ARBA00022722"/>
    </source>
</evidence>
<dbReference type="SUPFAM" id="SSF55979">
    <property type="entry name" value="DNA clamp"/>
    <property type="match status" value="1"/>
</dbReference>
<proteinExistence type="inferred from homology"/>
<comment type="similarity">
    <text evidence="3">Belongs to the rad9 family.</text>
</comment>
<evidence type="ECO:0000256" key="14">
    <source>
        <dbReference type="SAM" id="MobiDB-lite"/>
    </source>
</evidence>
<evidence type="ECO:0000256" key="8">
    <source>
        <dbReference type="ARBA" id="ARBA00022801"/>
    </source>
</evidence>
<comment type="function">
    <text evidence="11">Component of the 9-1-1 cell-cycle checkpoint response complex that plays a major role in DNA repair. The 9-1-1 complex is recruited to DNA lesion upon damage by the RAD17-replication factor C (RFC) clamp loader complex. Acts then as a sliding clamp platform on DNA for several proteins involved in long-patch base excision repair (LP-BER). The 9-1-1 complex stimulates DNA polymerase beta (POLB) activity by increasing its affinity for the 3'-OH end of the primer-template and stabilizes POLB to those sites where LP-BER proceeds; endonuclease FEN1 cleavage activity on substrates with double, nick, or gap flaps of distinct sequences and lengths; and DNA ligase I (LIG1) on long-patch base excision repair substrates. The 9-1-1 complex is necessary for the recruitment of RHNO1 to sites of double-stranded breaks (DSB) occurring during the S phase. RAD9A possesses 3'-&gt;5' double stranded DNA exonuclease activity.</text>
</comment>
<dbReference type="CDD" id="cd00577">
    <property type="entry name" value="PCNA"/>
    <property type="match status" value="1"/>
</dbReference>
<evidence type="ECO:0000256" key="12">
    <source>
        <dbReference type="ARBA" id="ARBA00069752"/>
    </source>
</evidence>
<dbReference type="InterPro" id="IPR007268">
    <property type="entry name" value="Rad9/Ddc1"/>
</dbReference>
<evidence type="ECO:0000256" key="5">
    <source>
        <dbReference type="ARBA" id="ARBA00022553"/>
    </source>
</evidence>
<keyword evidence="17" id="KW-1185">Reference proteome</keyword>
<feature type="compositionally biased region" description="Polar residues" evidence="14">
    <location>
        <begin position="325"/>
        <end position="350"/>
    </location>
</feature>
<dbReference type="Ensembl" id="ENSPTXT00000025190.1">
    <property type="protein sequence ID" value="ENSPTXP00000024433.1"/>
    <property type="gene ID" value="ENSPTXG00000016998.1"/>
</dbReference>
<name>A0A670ZNN9_PSETE</name>
<dbReference type="FunFam" id="3.70.10.10:FF:000005">
    <property type="entry name" value="Cell cycle checkpoint control protein"/>
    <property type="match status" value="1"/>
</dbReference>
<dbReference type="GO" id="GO:0071479">
    <property type="term" value="P:cellular response to ionizing radiation"/>
    <property type="evidence" value="ECO:0007669"/>
    <property type="project" value="TreeGrafter"/>
</dbReference>
<dbReference type="GO" id="GO:0000076">
    <property type="term" value="P:DNA replication checkpoint signaling"/>
    <property type="evidence" value="ECO:0007669"/>
    <property type="project" value="TreeGrafter"/>
</dbReference>
<sequence>KFATIKCMVMFGRALHAIARISDEFWIDPKENGLFLKTVNSSRSAYACVFFSSTFFQNYSYGNERSPNGDIVQLACKLIIKAILPLFRCLHTLERNVEKCNIYTDVNDCHVVFKLFCKHGVVKTHSLAFQECEPLQAVFAKHLCTNVLKVHSRHLSDMLIHFPTYQEEITLGVTPMKVCFKTYAEDEMGEDCATHTEIHLSPAEFEYFQVGVDSEVTFCLKELRGLLVFAEALSTPISIHFDVSGKPLAFSIEDTAIEALFVLATLSDTESCTTASKPTSLRGPSKTKLQGEASKTRHRKGKSQHKSICLVFFRGPAARGRRNQHITSCRRNASTAPSEGSSTGEEQTPGLNYDKVNKESLLVEGERRIELP</sequence>
<keyword evidence="8" id="KW-0378">Hydrolase</keyword>
<dbReference type="Pfam" id="PF04139">
    <property type="entry name" value="Rad9"/>
    <property type="match status" value="1"/>
</dbReference>
<evidence type="ECO:0000313" key="17">
    <source>
        <dbReference type="Proteomes" id="UP000472273"/>
    </source>
</evidence>
<dbReference type="GO" id="GO:0008311">
    <property type="term" value="F:double-stranded DNA 3'-5' DNA exonuclease activity"/>
    <property type="evidence" value="ECO:0007669"/>
    <property type="project" value="UniProtKB-EC"/>
</dbReference>
<evidence type="ECO:0000256" key="11">
    <source>
        <dbReference type="ARBA" id="ARBA00059283"/>
    </source>
</evidence>
<dbReference type="Gene3D" id="3.70.10.10">
    <property type="match status" value="1"/>
</dbReference>
<keyword evidence="5" id="KW-0597">Phosphoprotein</keyword>
<dbReference type="GO" id="GO:0031573">
    <property type="term" value="P:mitotic intra-S DNA damage checkpoint signaling"/>
    <property type="evidence" value="ECO:0007669"/>
    <property type="project" value="TreeGrafter"/>
</dbReference>
<organism evidence="15 17">
    <name type="scientific">Pseudonaja textilis</name>
    <name type="common">Eastern brown snake</name>
    <dbReference type="NCBI Taxonomy" id="8673"/>
    <lineage>
        <taxon>Eukaryota</taxon>
        <taxon>Metazoa</taxon>
        <taxon>Chordata</taxon>
        <taxon>Craniata</taxon>
        <taxon>Vertebrata</taxon>
        <taxon>Euteleostomi</taxon>
        <taxon>Lepidosauria</taxon>
        <taxon>Squamata</taxon>
        <taxon>Bifurcata</taxon>
        <taxon>Unidentata</taxon>
        <taxon>Episquamata</taxon>
        <taxon>Toxicofera</taxon>
        <taxon>Serpentes</taxon>
        <taxon>Colubroidea</taxon>
        <taxon>Elapidae</taxon>
        <taxon>Hydrophiinae</taxon>
        <taxon>Pseudonaja</taxon>
    </lineage>
</organism>
<evidence type="ECO:0000256" key="10">
    <source>
        <dbReference type="ARBA" id="ARBA00023242"/>
    </source>
</evidence>
<protein>
    <recommendedName>
        <fullName evidence="12">Cell cycle checkpoint control protein RAD9A</fullName>
        <ecNumber evidence="4">3.1.11.2</ecNumber>
    </recommendedName>
    <alternativeName>
        <fullName evidence="13">DNA repair exonuclease rad9 homolog A</fullName>
    </alternativeName>
</protein>
<evidence type="ECO:0000256" key="13">
    <source>
        <dbReference type="ARBA" id="ARBA00079896"/>
    </source>
</evidence>
<feature type="region of interest" description="Disordered" evidence="14">
    <location>
        <begin position="272"/>
        <end position="305"/>
    </location>
</feature>
<dbReference type="GeneTree" id="ENSGT00390000005767"/>
<reference evidence="15" key="1">
    <citation type="submission" date="2025-05" db="UniProtKB">
        <authorList>
            <consortium name="Ensembl"/>
        </authorList>
    </citation>
    <scope>IDENTIFICATION</scope>
</reference>
<keyword evidence="7" id="KW-0227">DNA damage</keyword>
<evidence type="ECO:0000256" key="4">
    <source>
        <dbReference type="ARBA" id="ARBA00012115"/>
    </source>
</evidence>
<dbReference type="PANTHER" id="PTHR15237">
    <property type="entry name" value="DNA REPAIR PROTEIN RAD9"/>
    <property type="match status" value="1"/>
</dbReference>
<evidence type="ECO:0000256" key="3">
    <source>
        <dbReference type="ARBA" id="ARBA00008494"/>
    </source>
</evidence>
<evidence type="ECO:0000256" key="1">
    <source>
        <dbReference type="ARBA" id="ARBA00000493"/>
    </source>
</evidence>
<dbReference type="GO" id="GO:0030896">
    <property type="term" value="C:checkpoint clamp complex"/>
    <property type="evidence" value="ECO:0007669"/>
    <property type="project" value="InterPro"/>
</dbReference>
<dbReference type="InterPro" id="IPR046938">
    <property type="entry name" value="DNA_clamp_sf"/>
</dbReference>
<dbReference type="Proteomes" id="UP000472273">
    <property type="component" value="Unplaced"/>
</dbReference>
<dbReference type="Ensembl" id="ENSPTXT00000025172.1">
    <property type="protein sequence ID" value="ENSPTXP00000024418.1"/>
    <property type="gene ID" value="ENSPTXG00000016985.1"/>
</dbReference>
<feature type="region of interest" description="Disordered" evidence="14">
    <location>
        <begin position="322"/>
        <end position="359"/>
    </location>
</feature>
<dbReference type="AlphaFoldDB" id="A0A670ZNN9"/>
<accession>A0A670ZNN9</accession>
<dbReference type="EC" id="3.1.11.2" evidence="4"/>
<evidence type="ECO:0000256" key="2">
    <source>
        <dbReference type="ARBA" id="ARBA00004123"/>
    </source>
</evidence>
<dbReference type="GO" id="GO:0006281">
    <property type="term" value="P:DNA repair"/>
    <property type="evidence" value="ECO:0007669"/>
    <property type="project" value="TreeGrafter"/>
</dbReference>
<keyword evidence="9" id="KW-0269">Exonuclease</keyword>
<evidence type="ECO:0000313" key="15">
    <source>
        <dbReference type="Ensembl" id="ENSPTXP00000024418.1"/>
    </source>
</evidence>
<evidence type="ECO:0000313" key="16">
    <source>
        <dbReference type="Ensembl" id="ENSPTXP00000024433.1"/>
    </source>
</evidence>
<dbReference type="PANTHER" id="PTHR15237:SF2">
    <property type="entry name" value="CELL CYCLE CHECKPOINT CONTROL PROTEIN RAD9B"/>
    <property type="match status" value="1"/>
</dbReference>
<keyword evidence="6" id="KW-0540">Nuclease</keyword>
<feature type="compositionally biased region" description="Basic residues" evidence="14">
    <location>
        <begin position="296"/>
        <end position="305"/>
    </location>
</feature>
<dbReference type="OMA" id="RTRQHHL"/>
<evidence type="ECO:0000256" key="9">
    <source>
        <dbReference type="ARBA" id="ARBA00022839"/>
    </source>
</evidence>
<keyword evidence="10" id="KW-0539">Nucleus</keyword>
<comment type="subcellular location">
    <subcellularLocation>
        <location evidence="2">Nucleus</location>
    </subcellularLocation>
</comment>
<comment type="catalytic activity">
    <reaction evidence="1">
        <text>Exonucleolytic cleavage in the 3'- to 5'-direction to yield nucleoside 5'-phosphates.</text>
        <dbReference type="EC" id="3.1.11.2"/>
    </reaction>
</comment>
<gene>
    <name evidence="15" type="primary">LOC113453140</name>
    <name evidence="16" type="synonym">LOC113453142</name>
</gene>